<evidence type="ECO:0000313" key="9">
    <source>
        <dbReference type="EMBL" id="KAK7369729.1"/>
    </source>
</evidence>
<proteinExistence type="inferred from homology"/>
<feature type="region of interest" description="Disordered" evidence="7">
    <location>
        <begin position="227"/>
        <end position="259"/>
    </location>
</feature>
<sequence length="333" mass="37559">MNVEMSTEFVLIFISGSLIHILLNEDQGIGTWLMDEFACLGDWDLEAIVRGSSGEATTMDDPNPDFSYFFSDQDELLDSFPEFSETTRVLDDLEDLYKPFYPVLHPLSPRTIVTTSLSIPIEPQQVKELKASEEKLALQGLKVPPTPKCKKGKKNQNKSVVKQVTTAEGLDDAWAWRKYGQKPIKGSPYPRSYYRCSSSKGCLARKQVERSHLDPAVFLVTYTAEHSHPHPTRRNSLAGTTRKNNSLVPPPTTRNQKTTCSSRTPLVVQSIEDKLVTSVQESMDLKKEEDFLEWWDDRAQFGDGWIPSSDLEKLIECQHFALDGGFTDGYANS</sequence>
<dbReference type="PROSITE" id="PS50811">
    <property type="entry name" value="WRKY"/>
    <property type="match status" value="1"/>
</dbReference>
<dbReference type="Pfam" id="PF03106">
    <property type="entry name" value="WRKY"/>
    <property type="match status" value="1"/>
</dbReference>
<evidence type="ECO:0000256" key="6">
    <source>
        <dbReference type="ARBA" id="ARBA00060761"/>
    </source>
</evidence>
<dbReference type="InterPro" id="IPR003657">
    <property type="entry name" value="WRKY_dom"/>
</dbReference>
<evidence type="ECO:0000256" key="2">
    <source>
        <dbReference type="ARBA" id="ARBA00023015"/>
    </source>
</evidence>
<comment type="caution">
    <text evidence="9">The sequence shown here is derived from an EMBL/GenBank/DDBJ whole genome shotgun (WGS) entry which is preliminary data.</text>
</comment>
<dbReference type="InterPro" id="IPR036576">
    <property type="entry name" value="WRKY_dom_sf"/>
</dbReference>
<dbReference type="PANTHER" id="PTHR32096:SF80">
    <property type="entry name" value="WRKY TRANSCRIPTION FACTOR 27-RELATED"/>
    <property type="match status" value="1"/>
</dbReference>
<evidence type="ECO:0000256" key="4">
    <source>
        <dbReference type="ARBA" id="ARBA00023163"/>
    </source>
</evidence>
<dbReference type="SUPFAM" id="SSF118290">
    <property type="entry name" value="WRKY DNA-binding domain"/>
    <property type="match status" value="1"/>
</dbReference>
<dbReference type="InterPro" id="IPR044810">
    <property type="entry name" value="WRKY_plant"/>
</dbReference>
<dbReference type="Gene3D" id="2.20.25.80">
    <property type="entry name" value="WRKY domain"/>
    <property type="match status" value="1"/>
</dbReference>
<feature type="domain" description="WRKY" evidence="8">
    <location>
        <begin position="165"/>
        <end position="231"/>
    </location>
</feature>
<dbReference type="EMBL" id="JAYMYR010000004">
    <property type="protein sequence ID" value="KAK7369729.1"/>
    <property type="molecule type" value="Genomic_DNA"/>
</dbReference>
<dbReference type="Proteomes" id="UP001374584">
    <property type="component" value="Unassembled WGS sequence"/>
</dbReference>
<evidence type="ECO:0000256" key="5">
    <source>
        <dbReference type="ARBA" id="ARBA00023242"/>
    </source>
</evidence>
<protein>
    <recommendedName>
        <fullName evidence="8">WRKY domain-containing protein</fullName>
    </recommendedName>
</protein>
<evidence type="ECO:0000259" key="8">
    <source>
        <dbReference type="PROSITE" id="PS50811"/>
    </source>
</evidence>
<dbReference type="GO" id="GO:0005634">
    <property type="term" value="C:nucleus"/>
    <property type="evidence" value="ECO:0007669"/>
    <property type="project" value="UniProtKB-SubCell"/>
</dbReference>
<reference evidence="9 10" key="1">
    <citation type="submission" date="2024-01" db="EMBL/GenBank/DDBJ databases">
        <title>The genomes of 5 underutilized Papilionoideae crops provide insights into root nodulation and disease resistanc.</title>
        <authorList>
            <person name="Jiang F."/>
        </authorList>
    </citation>
    <scope>NUCLEOTIDE SEQUENCE [LARGE SCALE GENOMIC DNA]</scope>
    <source>
        <strain evidence="9">JINMINGXINNONG_FW02</strain>
        <tissue evidence="9">Leaves</tissue>
    </source>
</reference>
<gene>
    <name evidence="9" type="ORF">VNO80_11772</name>
</gene>
<dbReference type="AlphaFoldDB" id="A0AAN9NFX5"/>
<dbReference type="GO" id="GO:0003700">
    <property type="term" value="F:DNA-binding transcription factor activity"/>
    <property type="evidence" value="ECO:0007669"/>
    <property type="project" value="InterPro"/>
</dbReference>
<evidence type="ECO:0000256" key="1">
    <source>
        <dbReference type="ARBA" id="ARBA00004123"/>
    </source>
</evidence>
<keyword evidence="5" id="KW-0539">Nucleus</keyword>
<keyword evidence="2" id="KW-0805">Transcription regulation</keyword>
<feature type="compositionally biased region" description="Polar residues" evidence="7">
    <location>
        <begin position="234"/>
        <end position="259"/>
    </location>
</feature>
<name>A0AAN9NFX5_PHACN</name>
<dbReference type="FunFam" id="2.20.25.80:FF:000007">
    <property type="entry name" value="WRKY transcription factor 22"/>
    <property type="match status" value="1"/>
</dbReference>
<evidence type="ECO:0000256" key="7">
    <source>
        <dbReference type="SAM" id="MobiDB-lite"/>
    </source>
</evidence>
<organism evidence="9 10">
    <name type="scientific">Phaseolus coccineus</name>
    <name type="common">Scarlet runner bean</name>
    <name type="synonym">Phaseolus multiflorus</name>
    <dbReference type="NCBI Taxonomy" id="3886"/>
    <lineage>
        <taxon>Eukaryota</taxon>
        <taxon>Viridiplantae</taxon>
        <taxon>Streptophyta</taxon>
        <taxon>Embryophyta</taxon>
        <taxon>Tracheophyta</taxon>
        <taxon>Spermatophyta</taxon>
        <taxon>Magnoliopsida</taxon>
        <taxon>eudicotyledons</taxon>
        <taxon>Gunneridae</taxon>
        <taxon>Pentapetalae</taxon>
        <taxon>rosids</taxon>
        <taxon>fabids</taxon>
        <taxon>Fabales</taxon>
        <taxon>Fabaceae</taxon>
        <taxon>Papilionoideae</taxon>
        <taxon>50 kb inversion clade</taxon>
        <taxon>NPAAA clade</taxon>
        <taxon>indigoferoid/millettioid clade</taxon>
        <taxon>Phaseoleae</taxon>
        <taxon>Phaseolus</taxon>
    </lineage>
</organism>
<evidence type="ECO:0000256" key="3">
    <source>
        <dbReference type="ARBA" id="ARBA00023125"/>
    </source>
</evidence>
<keyword evidence="3" id="KW-0238">DNA-binding</keyword>
<dbReference type="PANTHER" id="PTHR32096">
    <property type="entry name" value="WRKY TRANSCRIPTION FACTOR 30-RELATED-RELATED"/>
    <property type="match status" value="1"/>
</dbReference>
<dbReference type="SMART" id="SM00774">
    <property type="entry name" value="WRKY"/>
    <property type="match status" value="1"/>
</dbReference>
<keyword evidence="4" id="KW-0804">Transcription</keyword>
<keyword evidence="10" id="KW-1185">Reference proteome</keyword>
<comment type="subcellular location">
    <subcellularLocation>
        <location evidence="1">Nucleus</location>
    </subcellularLocation>
</comment>
<accession>A0AAN9NFX5</accession>
<evidence type="ECO:0000313" key="10">
    <source>
        <dbReference type="Proteomes" id="UP001374584"/>
    </source>
</evidence>
<dbReference type="GO" id="GO:0000976">
    <property type="term" value="F:transcription cis-regulatory region binding"/>
    <property type="evidence" value="ECO:0007669"/>
    <property type="project" value="TreeGrafter"/>
</dbReference>
<comment type="similarity">
    <text evidence="6">Belongs to the WRKY group II-e family.</text>
</comment>